<protein>
    <submittedName>
        <fullName evidence="1">Uncharacterized protein</fullName>
    </submittedName>
</protein>
<keyword evidence="2" id="KW-1185">Reference proteome</keyword>
<gene>
    <name evidence="1" type="ORF">SAMN06295933_1294</name>
</gene>
<evidence type="ECO:0000313" key="2">
    <source>
        <dbReference type="Proteomes" id="UP000192906"/>
    </source>
</evidence>
<dbReference type="OrthoDB" id="5465417at2"/>
<dbReference type="EMBL" id="FWZU01000002">
    <property type="protein sequence ID" value="SMF03569.1"/>
    <property type="molecule type" value="Genomic_DNA"/>
</dbReference>
<dbReference type="AlphaFoldDB" id="A0A1X7CUT1"/>
<name>A0A1X7CUT1_9BACT</name>
<dbReference type="Proteomes" id="UP000192906">
    <property type="component" value="Unassembled WGS sequence"/>
</dbReference>
<proteinExistence type="predicted"/>
<dbReference type="RefSeq" id="WP_085100031.1">
    <property type="nucleotide sequence ID" value="NZ_FWZU01000002.1"/>
</dbReference>
<evidence type="ECO:0000313" key="1">
    <source>
        <dbReference type="EMBL" id="SMF03569.1"/>
    </source>
</evidence>
<sequence length="92" mass="10267">MEERILKPATETERLTGVLIPSGWNARFDVTSLSLACDGEREVGIENLSEYPELLSLLRRQVEVAGIVEKDGDFETLRISSFKVVSDINANK</sequence>
<organism evidence="1 2">
    <name type="scientific">Desulfovibrio gilichinskyi</name>
    <dbReference type="NCBI Taxonomy" id="1519643"/>
    <lineage>
        <taxon>Bacteria</taxon>
        <taxon>Pseudomonadati</taxon>
        <taxon>Thermodesulfobacteriota</taxon>
        <taxon>Desulfovibrionia</taxon>
        <taxon>Desulfovibrionales</taxon>
        <taxon>Desulfovibrionaceae</taxon>
        <taxon>Desulfovibrio</taxon>
    </lineage>
</organism>
<dbReference type="STRING" id="1519643.SAMN06295933_1294"/>
<accession>A0A1X7CUT1</accession>
<reference evidence="2" key="1">
    <citation type="submission" date="2017-04" db="EMBL/GenBank/DDBJ databases">
        <authorList>
            <person name="Varghese N."/>
            <person name="Submissions S."/>
        </authorList>
    </citation>
    <scope>NUCLEOTIDE SEQUENCE [LARGE SCALE GENOMIC DNA]</scope>
    <source>
        <strain evidence="2">K3S</strain>
    </source>
</reference>